<dbReference type="EMBL" id="QHCS01000011">
    <property type="protein sequence ID" value="RHX83151.1"/>
    <property type="molecule type" value="Genomic_DNA"/>
</dbReference>
<evidence type="ECO:0000313" key="2">
    <source>
        <dbReference type="Proteomes" id="UP000266669"/>
    </source>
</evidence>
<comment type="caution">
    <text evidence="1">The sequence shown here is derived from an EMBL/GenBank/DDBJ whole genome shotgun (WGS) entry which is preliminary data.</text>
</comment>
<dbReference type="Proteomes" id="UP000266669">
    <property type="component" value="Unassembled WGS sequence"/>
</dbReference>
<sequence length="66" mass="7972">MDSSFRVSERFLESKDFNKNRRLTRIFSISKKSIFIKRNKQFSQKIILIEYLGIPKSMFLFLEFSS</sequence>
<dbReference type="AlphaFoldDB" id="A0A8B3CHC9"/>
<organism evidence="1 2">
    <name type="scientific">Leptospira stimsonii</name>
    <dbReference type="NCBI Taxonomy" id="2202203"/>
    <lineage>
        <taxon>Bacteria</taxon>
        <taxon>Pseudomonadati</taxon>
        <taxon>Spirochaetota</taxon>
        <taxon>Spirochaetia</taxon>
        <taxon>Leptospirales</taxon>
        <taxon>Leptospiraceae</taxon>
        <taxon>Leptospira</taxon>
    </lineage>
</organism>
<accession>A0A8B3CHC9</accession>
<reference evidence="2" key="1">
    <citation type="submission" date="2018-05" db="EMBL/GenBank/DDBJ databases">
        <title>Leptospira yasudae sp. nov. and Leptospira stimsonii sp. nov., two pathogenic species of the genus Leptospira isolated from environmental sources.</title>
        <authorList>
            <person name="Casanovas-Massana A."/>
            <person name="Hamond C."/>
            <person name="Santos L.A."/>
            <person name="Hacker K.P."/>
            <person name="Balassiano I."/>
            <person name="Medeiros M.A."/>
            <person name="Reis M.G."/>
            <person name="Ko A.I."/>
            <person name="Wunder E.A."/>
        </authorList>
    </citation>
    <scope>NUCLEOTIDE SEQUENCE [LARGE SCALE GENOMIC DNA]</scope>
    <source>
        <strain evidence="2">AMB6-RJ</strain>
    </source>
</reference>
<proteinExistence type="predicted"/>
<gene>
    <name evidence="1" type="ORF">DLM78_22745</name>
</gene>
<protein>
    <submittedName>
        <fullName evidence="1">Uncharacterized protein</fullName>
    </submittedName>
</protein>
<evidence type="ECO:0000313" key="1">
    <source>
        <dbReference type="EMBL" id="RHX83151.1"/>
    </source>
</evidence>
<name>A0A8B3CHC9_9LEPT</name>